<organism evidence="2 3">
    <name type="scientific">Acidihalobacter ferrooxydans</name>
    <dbReference type="NCBI Taxonomy" id="1765967"/>
    <lineage>
        <taxon>Bacteria</taxon>
        <taxon>Pseudomonadati</taxon>
        <taxon>Pseudomonadota</taxon>
        <taxon>Gammaproteobacteria</taxon>
        <taxon>Chromatiales</taxon>
        <taxon>Ectothiorhodospiraceae</taxon>
        <taxon>Acidihalobacter</taxon>
    </lineage>
</organism>
<protein>
    <recommendedName>
        <fullName evidence="1">Hemerythrin-like domain-containing protein</fullName>
    </recommendedName>
</protein>
<dbReference type="Pfam" id="PF01814">
    <property type="entry name" value="Hemerythrin"/>
    <property type="match status" value="1"/>
</dbReference>
<dbReference type="STRING" id="1765967.BW247_13570"/>
<dbReference type="KEGG" id="afy:BW247_13570"/>
<dbReference type="Gene3D" id="1.20.120.520">
    <property type="entry name" value="nmb1532 protein domain like"/>
    <property type="match status" value="1"/>
</dbReference>
<keyword evidence="3" id="KW-1185">Reference proteome</keyword>
<sequence length="160" mass="17563">MLDIKDPVEEAFTGDHRQTEQQFAQVKTLVDRAAWSDAVTLAKALARKLREHINVEDAWVYPPVERYAQQDEDLQRTLAILSKRHLEIPAYAEEIVAAAEDEDADEASAAIDLLVRVLADHHGTEEQDIFPLFKAGAPLEGDAAAAARALNAAHQAGGRS</sequence>
<reference evidence="2 3" key="1">
    <citation type="submission" date="2017-01" db="EMBL/GenBank/DDBJ databases">
        <title>Draft sequence of Acidihalobacter ferrooxidans strain DSM 14175 (strain V8).</title>
        <authorList>
            <person name="Khaleque H.N."/>
            <person name="Ramsay J.P."/>
            <person name="Murphy R.J.T."/>
            <person name="Kaksonen A.H."/>
            <person name="Boxall N.J."/>
            <person name="Watkin E.L.J."/>
        </authorList>
    </citation>
    <scope>NUCLEOTIDE SEQUENCE [LARGE SCALE GENOMIC DNA]</scope>
    <source>
        <strain evidence="2 3">V8</strain>
    </source>
</reference>
<accession>A0A1P8UJL5</accession>
<evidence type="ECO:0000313" key="2">
    <source>
        <dbReference type="EMBL" id="APZ43991.1"/>
    </source>
</evidence>
<proteinExistence type="predicted"/>
<dbReference type="InterPro" id="IPR012312">
    <property type="entry name" value="Hemerythrin-like"/>
</dbReference>
<name>A0A1P8UJL5_9GAMM</name>
<gene>
    <name evidence="2" type="ORF">BW247_13570</name>
</gene>
<evidence type="ECO:0000259" key="1">
    <source>
        <dbReference type="Pfam" id="PF01814"/>
    </source>
</evidence>
<evidence type="ECO:0000313" key="3">
    <source>
        <dbReference type="Proteomes" id="UP000243807"/>
    </source>
</evidence>
<dbReference type="AlphaFoldDB" id="A0A1P8UJL5"/>
<dbReference type="Proteomes" id="UP000243807">
    <property type="component" value="Chromosome"/>
</dbReference>
<dbReference type="RefSeq" id="WP_076837614.1">
    <property type="nucleotide sequence ID" value="NZ_CP019434.1"/>
</dbReference>
<dbReference type="EMBL" id="CP019434">
    <property type="protein sequence ID" value="APZ43991.1"/>
    <property type="molecule type" value="Genomic_DNA"/>
</dbReference>
<feature type="domain" description="Hemerythrin-like" evidence="1">
    <location>
        <begin position="10"/>
        <end position="132"/>
    </location>
</feature>